<protein>
    <recommendedName>
        <fullName evidence="1">Pyrrolo-quinoline quinone repeat domain-containing protein</fullName>
    </recommendedName>
</protein>
<feature type="non-terminal residue" evidence="2">
    <location>
        <position position="279"/>
    </location>
</feature>
<organism evidence="2">
    <name type="scientific">marine metagenome</name>
    <dbReference type="NCBI Taxonomy" id="408172"/>
    <lineage>
        <taxon>unclassified sequences</taxon>
        <taxon>metagenomes</taxon>
        <taxon>ecological metagenomes</taxon>
    </lineage>
</organism>
<dbReference type="PANTHER" id="PTHR34512:SF30">
    <property type="entry name" value="OUTER MEMBRANE PROTEIN ASSEMBLY FACTOR BAMB"/>
    <property type="match status" value="1"/>
</dbReference>
<name>A0A382W771_9ZZZZ</name>
<sequence length="279" mass="29863">SPSHAMEHPAADGSLSPVWSVRIGKSETENNPILASPIIVNQMMFALDAESNLSAIKLGSTDPVWKKTLVPSGEEREGSVGGGLAYDQGALYATTAYGYVFALNPKNGGVYWWKSIGVPIRGAPVVSDGRIFLLSIDNRLHVLNHEDGSTLWQHQGIEEKAGLLGTASVAISKNMAIVPYSSGELYAMRVENGRVVWSDSLIYQGRLGADTPLSDIDASPVIAGNSVYAGSNSGRLVSIDLRTGLPLWEKEIATSTTSWVVGNYLFVVTTGNDLICLQR</sequence>
<dbReference type="InterPro" id="IPR011047">
    <property type="entry name" value="Quinoprotein_ADH-like_sf"/>
</dbReference>
<gene>
    <name evidence="2" type="ORF">METZ01_LOCUS407368</name>
</gene>
<feature type="non-terminal residue" evidence="2">
    <location>
        <position position="1"/>
    </location>
</feature>
<dbReference type="PANTHER" id="PTHR34512">
    <property type="entry name" value="CELL SURFACE PROTEIN"/>
    <property type="match status" value="1"/>
</dbReference>
<dbReference type="InterPro" id="IPR015943">
    <property type="entry name" value="WD40/YVTN_repeat-like_dom_sf"/>
</dbReference>
<dbReference type="AlphaFoldDB" id="A0A382W771"/>
<evidence type="ECO:0000259" key="1">
    <source>
        <dbReference type="Pfam" id="PF13360"/>
    </source>
</evidence>
<dbReference type="InterPro" id="IPR002372">
    <property type="entry name" value="PQQ_rpt_dom"/>
</dbReference>
<reference evidence="2" key="1">
    <citation type="submission" date="2018-05" db="EMBL/GenBank/DDBJ databases">
        <authorList>
            <person name="Lanie J.A."/>
            <person name="Ng W.-L."/>
            <person name="Kazmierczak K.M."/>
            <person name="Andrzejewski T.M."/>
            <person name="Davidsen T.M."/>
            <person name="Wayne K.J."/>
            <person name="Tettelin H."/>
            <person name="Glass J.I."/>
            <person name="Rusch D."/>
            <person name="Podicherti R."/>
            <person name="Tsui H.-C.T."/>
            <person name="Winkler M.E."/>
        </authorList>
    </citation>
    <scope>NUCLEOTIDE SEQUENCE</scope>
</reference>
<feature type="domain" description="Pyrrolo-quinoline quinone repeat" evidence="1">
    <location>
        <begin position="51"/>
        <end position="279"/>
    </location>
</feature>
<dbReference type="Pfam" id="PF13360">
    <property type="entry name" value="PQQ_2"/>
    <property type="match status" value="1"/>
</dbReference>
<evidence type="ECO:0000313" key="2">
    <source>
        <dbReference type="EMBL" id="SVD54514.1"/>
    </source>
</evidence>
<accession>A0A382W771</accession>
<proteinExistence type="predicted"/>
<dbReference type="SUPFAM" id="SSF50998">
    <property type="entry name" value="Quinoprotein alcohol dehydrogenase-like"/>
    <property type="match status" value="1"/>
</dbReference>
<dbReference type="EMBL" id="UINC01157495">
    <property type="protein sequence ID" value="SVD54514.1"/>
    <property type="molecule type" value="Genomic_DNA"/>
</dbReference>
<dbReference type="InterPro" id="IPR018391">
    <property type="entry name" value="PQQ_b-propeller_rpt"/>
</dbReference>
<dbReference type="Gene3D" id="2.130.10.10">
    <property type="entry name" value="YVTN repeat-like/Quinoprotein amine dehydrogenase"/>
    <property type="match status" value="1"/>
</dbReference>
<dbReference type="SMART" id="SM00564">
    <property type="entry name" value="PQQ"/>
    <property type="match status" value="4"/>
</dbReference>